<evidence type="ECO:0000313" key="20">
    <source>
        <dbReference type="Proteomes" id="UP000593842"/>
    </source>
</evidence>
<dbReference type="EMBL" id="AP024085">
    <property type="protein sequence ID" value="BCL58686.1"/>
    <property type="molecule type" value="Genomic_DNA"/>
</dbReference>
<evidence type="ECO:0000256" key="12">
    <source>
        <dbReference type="PIRNR" id="PIRNR015601"/>
    </source>
</evidence>
<proteinExistence type="inferred from homology"/>
<dbReference type="EMBL" id="JAJDKQ010000018">
    <property type="protein sequence ID" value="MCB8562210.1"/>
    <property type="molecule type" value="Genomic_DNA"/>
</dbReference>
<reference evidence="18 19" key="1">
    <citation type="journal article" date="2019" name="Int. J. Syst. Evol. Microbiol.">
        <title>Faecalibacillus intestinalis gen. nov., sp. nov. and Faecalibacillus faecis sp. nov., isolated from human faeces.</title>
        <authorList>
            <person name="Seo B."/>
            <person name="Jeon K."/>
            <person name="Baek I."/>
            <person name="Lee Y.M."/>
            <person name="Baek K."/>
            <person name="Ko G."/>
        </authorList>
    </citation>
    <scope>NUCLEOTIDE SEQUENCE [LARGE SCALE GENOMIC DNA]</scope>
    <source>
        <strain evidence="18 19">SNUG30099</strain>
    </source>
</reference>
<dbReference type="PIRSF" id="PIRSF015601">
    <property type="entry name" value="MTase_slr0722"/>
    <property type="match status" value="1"/>
</dbReference>
<dbReference type="Proteomes" id="UP001197827">
    <property type="component" value="Unassembled WGS sequence"/>
</dbReference>
<dbReference type="CDD" id="cd18084">
    <property type="entry name" value="RsmE-like"/>
    <property type="match status" value="1"/>
</dbReference>
<comment type="similarity">
    <text evidence="2 12">Belongs to the RNA methyltransferase RsmE family.</text>
</comment>
<name>A0A2T3FX44_9FIRM</name>
<gene>
    <name evidence="15" type="primary">rsmE</name>
    <name evidence="18" type="ORF">C7U54_10190</name>
    <name evidence="15" type="ORF">Fi14EGH31_23980</name>
    <name evidence="16" type="ORF">LJD74_09405</name>
    <name evidence="17" type="ORF">NE542_11530</name>
</gene>
<evidence type="ECO:0000256" key="6">
    <source>
        <dbReference type="ARBA" id="ARBA00022552"/>
    </source>
</evidence>
<dbReference type="GO" id="GO:0070042">
    <property type="term" value="F:rRNA (uridine-N3-)-methyltransferase activity"/>
    <property type="evidence" value="ECO:0007669"/>
    <property type="project" value="TreeGrafter"/>
</dbReference>
<dbReference type="EC" id="2.1.1.193" evidence="3 12"/>
<comment type="catalytic activity">
    <reaction evidence="11 12">
        <text>uridine(1498) in 16S rRNA + S-adenosyl-L-methionine = N(3)-methyluridine(1498) in 16S rRNA + S-adenosyl-L-homocysteine + H(+)</text>
        <dbReference type="Rhea" id="RHEA:42920"/>
        <dbReference type="Rhea" id="RHEA-COMP:10283"/>
        <dbReference type="Rhea" id="RHEA-COMP:10284"/>
        <dbReference type="ChEBI" id="CHEBI:15378"/>
        <dbReference type="ChEBI" id="CHEBI:57856"/>
        <dbReference type="ChEBI" id="CHEBI:59789"/>
        <dbReference type="ChEBI" id="CHEBI:65315"/>
        <dbReference type="ChEBI" id="CHEBI:74502"/>
        <dbReference type="EC" id="2.1.1.193"/>
    </reaction>
</comment>
<evidence type="ECO:0000256" key="2">
    <source>
        <dbReference type="ARBA" id="ARBA00005528"/>
    </source>
</evidence>
<dbReference type="GeneID" id="70580838"/>
<dbReference type="KEGG" id="fit:Fi14EGH31_23980"/>
<evidence type="ECO:0000313" key="18">
    <source>
        <dbReference type="EMBL" id="PST39847.1"/>
    </source>
</evidence>
<keyword evidence="7 12" id="KW-0489">Methyltransferase</keyword>
<feature type="domain" description="Ribosomal RNA small subunit methyltransferase E PUA-like" evidence="14">
    <location>
        <begin position="21"/>
        <end position="59"/>
    </location>
</feature>
<dbReference type="Proteomes" id="UP000593842">
    <property type="component" value="Chromosome"/>
</dbReference>
<evidence type="ECO:0000256" key="3">
    <source>
        <dbReference type="ARBA" id="ARBA00012328"/>
    </source>
</evidence>
<dbReference type="Gene3D" id="2.40.240.20">
    <property type="entry name" value="Hypothetical PUA domain-like, domain 1"/>
    <property type="match status" value="1"/>
</dbReference>
<keyword evidence="6 12" id="KW-0698">rRNA processing</keyword>
<evidence type="ECO:0000256" key="4">
    <source>
        <dbReference type="ARBA" id="ARBA00013673"/>
    </source>
</evidence>
<dbReference type="Gene3D" id="3.40.1280.10">
    <property type="match status" value="1"/>
</dbReference>
<dbReference type="GO" id="GO:0005737">
    <property type="term" value="C:cytoplasm"/>
    <property type="evidence" value="ECO:0007669"/>
    <property type="project" value="UniProtKB-SubCell"/>
</dbReference>
<keyword evidence="19" id="KW-1185">Reference proteome</keyword>
<dbReference type="AlphaFoldDB" id="A0A2T3FX44"/>
<dbReference type="InterPro" id="IPR029028">
    <property type="entry name" value="Alpha/beta_knot_MTases"/>
</dbReference>
<evidence type="ECO:0000256" key="11">
    <source>
        <dbReference type="ARBA" id="ARBA00047944"/>
    </source>
</evidence>
<dbReference type="PANTHER" id="PTHR30027:SF3">
    <property type="entry name" value="16S RRNA (URACIL(1498)-N(3))-METHYLTRANSFERASE"/>
    <property type="match status" value="1"/>
</dbReference>
<dbReference type="InterPro" id="IPR029026">
    <property type="entry name" value="tRNA_m1G_MTases_N"/>
</dbReference>
<evidence type="ECO:0000313" key="17">
    <source>
        <dbReference type="EMBL" id="MCQ5062445.1"/>
    </source>
</evidence>
<dbReference type="SUPFAM" id="SSF88697">
    <property type="entry name" value="PUA domain-like"/>
    <property type="match status" value="1"/>
</dbReference>
<evidence type="ECO:0000259" key="14">
    <source>
        <dbReference type="Pfam" id="PF20260"/>
    </source>
</evidence>
<evidence type="ECO:0000256" key="7">
    <source>
        <dbReference type="ARBA" id="ARBA00022603"/>
    </source>
</evidence>
<reference evidence="16" key="4">
    <citation type="submission" date="2021-10" db="EMBL/GenBank/DDBJ databases">
        <title>Collection of gut derived symbiotic bacterial strains cultured from healthy donors.</title>
        <authorList>
            <person name="Lin H."/>
            <person name="Littmann E."/>
            <person name="Kohout C."/>
            <person name="Pamer E.G."/>
        </authorList>
    </citation>
    <scope>NUCLEOTIDE SEQUENCE</scope>
    <source>
        <strain evidence="16">DFI.5.2</strain>
    </source>
</reference>
<evidence type="ECO:0000256" key="5">
    <source>
        <dbReference type="ARBA" id="ARBA00022490"/>
    </source>
</evidence>
<keyword evidence="5 12" id="KW-0963">Cytoplasm</keyword>
<reference evidence="20" key="3">
    <citation type="submission" date="2020-09" db="EMBL/GenBank/DDBJ databases">
        <title>Complete genome sequencing of Faecalibacillus intestinalis strain 14EGH31.</title>
        <authorList>
            <person name="Sakamoto M."/>
            <person name="Murakami T."/>
            <person name="Mori H."/>
        </authorList>
    </citation>
    <scope>NUCLEOTIDE SEQUENCE [LARGE SCALE GENOMIC DNA]</scope>
    <source>
        <strain evidence="20">14EGH31</strain>
    </source>
</reference>
<dbReference type="SUPFAM" id="SSF75217">
    <property type="entry name" value="alpha/beta knot"/>
    <property type="match status" value="1"/>
</dbReference>
<evidence type="ECO:0000256" key="9">
    <source>
        <dbReference type="ARBA" id="ARBA00022691"/>
    </source>
</evidence>
<sequence>MQKYFINENIELNKSFKIESSDQHHIEKVMRNKNGDQIICVDLKHIQYLCSIENVQEGTILPIEKLDINNELDVEVTLVYALPKGDKFEFVLQKACELGVHHIIPLSSKRCVVKLTKDKFNKKLPRYQKILKEASEQSGRNRIPSIEEVKTIKELKPYLKDYNLVAYEETAKQHEHGELFHTLQQLKAGDQLLIIVGCEGGFDESEIQELNEMGVKCCSLGNRILRSETAPLYLMSVIGYSRELTK</sequence>
<dbReference type="Proteomes" id="UP001204814">
    <property type="component" value="Unassembled WGS sequence"/>
</dbReference>
<dbReference type="NCBIfam" id="TIGR00046">
    <property type="entry name" value="RsmE family RNA methyltransferase"/>
    <property type="match status" value="1"/>
</dbReference>
<evidence type="ECO:0000256" key="10">
    <source>
        <dbReference type="ARBA" id="ARBA00025699"/>
    </source>
</evidence>
<evidence type="ECO:0000256" key="1">
    <source>
        <dbReference type="ARBA" id="ARBA00004496"/>
    </source>
</evidence>
<dbReference type="PANTHER" id="PTHR30027">
    <property type="entry name" value="RIBOSOMAL RNA SMALL SUBUNIT METHYLTRANSFERASE E"/>
    <property type="match status" value="1"/>
</dbReference>
<evidence type="ECO:0000256" key="8">
    <source>
        <dbReference type="ARBA" id="ARBA00022679"/>
    </source>
</evidence>
<reference evidence="17" key="5">
    <citation type="submission" date="2022-06" db="EMBL/GenBank/DDBJ databases">
        <title>Isolation of gut microbiota from human fecal samples.</title>
        <authorList>
            <person name="Pamer E.G."/>
            <person name="Barat B."/>
            <person name="Waligurski E."/>
            <person name="Medina S."/>
            <person name="Paddock L."/>
            <person name="Mostad J."/>
        </authorList>
    </citation>
    <scope>NUCLEOTIDE SEQUENCE</scope>
    <source>
        <strain evidence="17">DFI.6.24</strain>
    </source>
</reference>
<evidence type="ECO:0000313" key="19">
    <source>
        <dbReference type="Proteomes" id="UP000240974"/>
    </source>
</evidence>
<reference evidence="15" key="2">
    <citation type="journal article" date="2020" name="Microbiol. Resour. Announc.">
        <title>Complete Genome Sequence of Faecalibacillus intestinalis JCM 34082, Isolated from Feces from a Healthy Japanese Female.</title>
        <authorList>
            <person name="Sakamoto M."/>
            <person name="Ikeyama N."/>
            <person name="Toyoda A."/>
            <person name="Murakami T."/>
            <person name="Mori H."/>
            <person name="Ohkuma M."/>
        </authorList>
    </citation>
    <scope>NUCLEOTIDE SEQUENCE</scope>
    <source>
        <strain evidence="15">14EGH31</strain>
    </source>
</reference>
<dbReference type="Pfam" id="PF20260">
    <property type="entry name" value="PUA_4"/>
    <property type="match status" value="1"/>
</dbReference>
<feature type="domain" description="Ribosomal RNA small subunit methyltransferase E methyltransferase" evidence="13">
    <location>
        <begin position="71"/>
        <end position="238"/>
    </location>
</feature>
<evidence type="ECO:0000313" key="15">
    <source>
        <dbReference type="EMBL" id="BCL58686.1"/>
    </source>
</evidence>
<comment type="subcellular location">
    <subcellularLocation>
        <location evidence="1 12">Cytoplasm</location>
    </subcellularLocation>
</comment>
<accession>A0A2T3FX44</accession>
<dbReference type="Pfam" id="PF04452">
    <property type="entry name" value="Methyltrans_RNA"/>
    <property type="match status" value="1"/>
</dbReference>
<dbReference type="InterPro" id="IPR015947">
    <property type="entry name" value="PUA-like_sf"/>
</dbReference>
<evidence type="ECO:0000259" key="13">
    <source>
        <dbReference type="Pfam" id="PF04452"/>
    </source>
</evidence>
<keyword evidence="8 12" id="KW-0808">Transferase</keyword>
<dbReference type="EMBL" id="PYLQ01000015">
    <property type="protein sequence ID" value="PST39847.1"/>
    <property type="molecule type" value="Genomic_DNA"/>
</dbReference>
<protein>
    <recommendedName>
        <fullName evidence="4 12">Ribosomal RNA small subunit methyltransferase E</fullName>
        <ecNumber evidence="3 12">2.1.1.193</ecNumber>
    </recommendedName>
</protein>
<comment type="function">
    <text evidence="10 12">Specifically methylates the N3 position of the uracil ring of uridine 1498 (m3U1498) in 16S rRNA. Acts on the fully assembled 30S ribosomal subunit.</text>
</comment>
<dbReference type="RefSeq" id="WP_022002493.1">
    <property type="nucleotide sequence ID" value="NZ_AP024085.1"/>
</dbReference>
<dbReference type="Proteomes" id="UP000240974">
    <property type="component" value="Unassembled WGS sequence"/>
</dbReference>
<dbReference type="GO" id="GO:0070475">
    <property type="term" value="P:rRNA base methylation"/>
    <property type="evidence" value="ECO:0007669"/>
    <property type="project" value="TreeGrafter"/>
</dbReference>
<keyword evidence="9 12" id="KW-0949">S-adenosyl-L-methionine</keyword>
<dbReference type="InterPro" id="IPR046886">
    <property type="entry name" value="RsmE_MTase_dom"/>
</dbReference>
<organism evidence="18 19">
    <name type="scientific">Faecalibacillus intestinalis</name>
    <dbReference type="NCBI Taxonomy" id="1982626"/>
    <lineage>
        <taxon>Bacteria</taxon>
        <taxon>Bacillati</taxon>
        <taxon>Bacillota</taxon>
        <taxon>Erysipelotrichia</taxon>
        <taxon>Erysipelotrichales</taxon>
        <taxon>Coprobacillaceae</taxon>
        <taxon>Faecalibacillus</taxon>
    </lineage>
</organism>
<dbReference type="EMBL" id="JANGBO010000013">
    <property type="protein sequence ID" value="MCQ5062445.1"/>
    <property type="molecule type" value="Genomic_DNA"/>
</dbReference>
<dbReference type="InterPro" id="IPR046887">
    <property type="entry name" value="RsmE_PUA-like"/>
</dbReference>
<dbReference type="InterPro" id="IPR006700">
    <property type="entry name" value="RsmE"/>
</dbReference>
<evidence type="ECO:0000313" key="16">
    <source>
        <dbReference type="EMBL" id="MCB8562210.1"/>
    </source>
</evidence>